<dbReference type="PANTHER" id="PTHR42756">
    <property type="entry name" value="TRANSCRIPTIONAL REGULATOR, MARR"/>
    <property type="match status" value="1"/>
</dbReference>
<feature type="coiled-coil region" evidence="4">
    <location>
        <begin position="117"/>
        <end position="144"/>
    </location>
</feature>
<dbReference type="SMART" id="SM00347">
    <property type="entry name" value="HTH_MARR"/>
    <property type="match status" value="1"/>
</dbReference>
<reference evidence="6 7" key="1">
    <citation type="submission" date="2016-10" db="EMBL/GenBank/DDBJ databases">
        <authorList>
            <person name="de Groot N.N."/>
        </authorList>
    </citation>
    <scope>NUCLEOTIDE SEQUENCE [LARGE SCALE GENOMIC DNA]</scope>
    <source>
        <strain evidence="6 7">DSM 23126</strain>
    </source>
</reference>
<protein>
    <submittedName>
        <fullName evidence="6">DNA-binding transcriptional regulator, MarR family</fullName>
    </submittedName>
</protein>
<dbReference type="GO" id="GO:0003677">
    <property type="term" value="F:DNA binding"/>
    <property type="evidence" value="ECO:0007669"/>
    <property type="project" value="UniProtKB-KW"/>
</dbReference>
<keyword evidence="3" id="KW-0804">Transcription</keyword>
<dbReference type="InterPro" id="IPR000835">
    <property type="entry name" value="HTH_MarR-typ"/>
</dbReference>
<dbReference type="GO" id="GO:0003700">
    <property type="term" value="F:DNA-binding transcription factor activity"/>
    <property type="evidence" value="ECO:0007669"/>
    <property type="project" value="InterPro"/>
</dbReference>
<dbReference type="EMBL" id="FNNC01000001">
    <property type="protein sequence ID" value="SDW10161.1"/>
    <property type="molecule type" value="Genomic_DNA"/>
</dbReference>
<evidence type="ECO:0000256" key="4">
    <source>
        <dbReference type="SAM" id="Coils"/>
    </source>
</evidence>
<dbReference type="STRING" id="1122204.SAMN05421781_0449"/>
<dbReference type="InterPro" id="IPR036388">
    <property type="entry name" value="WH-like_DNA-bd_sf"/>
</dbReference>
<proteinExistence type="predicted"/>
<dbReference type="PROSITE" id="PS50995">
    <property type="entry name" value="HTH_MARR_2"/>
    <property type="match status" value="1"/>
</dbReference>
<dbReference type="Proteomes" id="UP000199488">
    <property type="component" value="Unassembled WGS sequence"/>
</dbReference>
<dbReference type="Gene3D" id="1.10.10.10">
    <property type="entry name" value="Winged helix-like DNA-binding domain superfamily/Winged helix DNA-binding domain"/>
    <property type="match status" value="1"/>
</dbReference>
<gene>
    <name evidence="6" type="ORF">SAMN05421781_0449</name>
</gene>
<evidence type="ECO:0000256" key="3">
    <source>
        <dbReference type="ARBA" id="ARBA00023163"/>
    </source>
</evidence>
<dbReference type="PRINTS" id="PR00598">
    <property type="entry name" value="HTHMARR"/>
</dbReference>
<name>A0A1H2QSP3_9BACI</name>
<dbReference type="AlphaFoldDB" id="A0A1H2QSP3"/>
<evidence type="ECO:0000259" key="5">
    <source>
        <dbReference type="PROSITE" id="PS50995"/>
    </source>
</evidence>
<keyword evidence="4" id="KW-0175">Coiled coil</keyword>
<evidence type="ECO:0000256" key="1">
    <source>
        <dbReference type="ARBA" id="ARBA00023015"/>
    </source>
</evidence>
<evidence type="ECO:0000256" key="2">
    <source>
        <dbReference type="ARBA" id="ARBA00023125"/>
    </source>
</evidence>
<dbReference type="SUPFAM" id="SSF46785">
    <property type="entry name" value="Winged helix' DNA-binding domain"/>
    <property type="match status" value="1"/>
</dbReference>
<keyword evidence="2 6" id="KW-0238">DNA-binding</keyword>
<keyword evidence="7" id="KW-1185">Reference proteome</keyword>
<dbReference type="InterPro" id="IPR036390">
    <property type="entry name" value="WH_DNA-bd_sf"/>
</dbReference>
<sequence>MHTEDFISIMIHQTDLKLTSFIKEELRMFNLTPEQNLIMMLLWEEDGRTQNDIARKLQKDKTNVARMAAQLEKKQLVRRAAGTEDQRAMQLFVTEEGRHLQEKVRPAAERFNAAVTKGISTEELKALEQMLAKINRNVSESLREE</sequence>
<keyword evidence="1" id="KW-0805">Transcription regulation</keyword>
<accession>A0A1H2QSP3</accession>
<evidence type="ECO:0000313" key="7">
    <source>
        <dbReference type="Proteomes" id="UP000199488"/>
    </source>
</evidence>
<dbReference type="RefSeq" id="WP_091610602.1">
    <property type="nucleotide sequence ID" value="NZ_FNNC01000001.1"/>
</dbReference>
<organism evidence="6 7">
    <name type="scientific">Marinococcus luteus</name>
    <dbReference type="NCBI Taxonomy" id="1122204"/>
    <lineage>
        <taxon>Bacteria</taxon>
        <taxon>Bacillati</taxon>
        <taxon>Bacillota</taxon>
        <taxon>Bacilli</taxon>
        <taxon>Bacillales</taxon>
        <taxon>Bacillaceae</taxon>
        <taxon>Marinococcus</taxon>
    </lineage>
</organism>
<dbReference type="Pfam" id="PF01047">
    <property type="entry name" value="MarR"/>
    <property type="match status" value="1"/>
</dbReference>
<evidence type="ECO:0000313" key="6">
    <source>
        <dbReference type="EMBL" id="SDW10161.1"/>
    </source>
</evidence>
<dbReference type="OrthoDB" id="9799663at2"/>
<feature type="domain" description="HTH marR-type" evidence="5">
    <location>
        <begin position="4"/>
        <end position="136"/>
    </location>
</feature>
<dbReference type="PANTHER" id="PTHR42756:SF1">
    <property type="entry name" value="TRANSCRIPTIONAL REPRESSOR OF EMRAB OPERON"/>
    <property type="match status" value="1"/>
</dbReference>